<dbReference type="EMBL" id="JAUSVF010000001">
    <property type="protein sequence ID" value="MDQ0319653.1"/>
    <property type="molecule type" value="Genomic_DNA"/>
</dbReference>
<protein>
    <submittedName>
        <fullName evidence="1">Uncharacterized protein</fullName>
    </submittedName>
</protein>
<evidence type="ECO:0000313" key="2">
    <source>
        <dbReference type="Proteomes" id="UP001230207"/>
    </source>
</evidence>
<reference evidence="1 2" key="1">
    <citation type="submission" date="2023-07" db="EMBL/GenBank/DDBJ databases">
        <title>Genomic Encyclopedia of Type Strains, Phase IV (KMG-IV): sequencing the most valuable type-strain genomes for metagenomic binning, comparative biology and taxonomic classification.</title>
        <authorList>
            <person name="Goeker M."/>
        </authorList>
    </citation>
    <scope>NUCLEOTIDE SEQUENCE [LARGE SCALE GENOMIC DNA]</scope>
    <source>
        <strain evidence="1 2">DSM 1112</strain>
    </source>
</reference>
<name>A0ABU0BN24_9HYPH</name>
<organism evidence="1 2">
    <name type="scientific">Pararhizobium capsulatum DSM 1112</name>
    <dbReference type="NCBI Taxonomy" id="1121113"/>
    <lineage>
        <taxon>Bacteria</taxon>
        <taxon>Pseudomonadati</taxon>
        <taxon>Pseudomonadota</taxon>
        <taxon>Alphaproteobacteria</taxon>
        <taxon>Hyphomicrobiales</taxon>
        <taxon>Rhizobiaceae</taxon>
        <taxon>Rhizobium/Agrobacterium group</taxon>
        <taxon>Pararhizobium</taxon>
    </lineage>
</organism>
<sequence length="30" mass="3348">MQPVNEAIIDLIRHIDTQEAISLFDVGVPL</sequence>
<proteinExistence type="predicted"/>
<gene>
    <name evidence="1" type="ORF">QO002_001791</name>
</gene>
<keyword evidence="2" id="KW-1185">Reference proteome</keyword>
<evidence type="ECO:0000313" key="1">
    <source>
        <dbReference type="EMBL" id="MDQ0319653.1"/>
    </source>
</evidence>
<accession>A0ABU0BN24</accession>
<comment type="caution">
    <text evidence="1">The sequence shown here is derived from an EMBL/GenBank/DDBJ whole genome shotgun (WGS) entry which is preliminary data.</text>
</comment>
<dbReference type="Proteomes" id="UP001230207">
    <property type="component" value="Unassembled WGS sequence"/>
</dbReference>